<dbReference type="PANTHER" id="PTHR39209:SF2">
    <property type="entry name" value="CYTOPLASMIC PROTEIN"/>
    <property type="match status" value="1"/>
</dbReference>
<dbReference type="AlphaFoldDB" id="A0A419V3W1"/>
<protein>
    <submittedName>
        <fullName evidence="2">DNA/RNA-binding domain of Phe-tRNA-synthetase-like protein</fullName>
    </submittedName>
</protein>
<comment type="caution">
    <text evidence="2">The sequence shown here is derived from an EMBL/GenBank/DDBJ whole genome shotgun (WGS) entry which is preliminary data.</text>
</comment>
<organism evidence="2 3">
    <name type="scientific">Sinobaca qinghaiensis</name>
    <dbReference type="NCBI Taxonomy" id="342944"/>
    <lineage>
        <taxon>Bacteria</taxon>
        <taxon>Bacillati</taxon>
        <taxon>Bacillota</taxon>
        <taxon>Bacilli</taxon>
        <taxon>Bacillales</taxon>
        <taxon>Sporolactobacillaceae</taxon>
        <taxon>Sinobaca</taxon>
    </lineage>
</organism>
<proteinExistence type="predicted"/>
<name>A0A419V3W1_9BACL</name>
<dbReference type="Gene3D" id="3.50.40.10">
    <property type="entry name" value="Phenylalanyl-trna Synthetase, Chain B, domain 3"/>
    <property type="match status" value="1"/>
</dbReference>
<dbReference type="PANTHER" id="PTHR39209">
    <property type="match status" value="1"/>
</dbReference>
<evidence type="ECO:0000313" key="2">
    <source>
        <dbReference type="EMBL" id="RKD73197.1"/>
    </source>
</evidence>
<reference evidence="2 3" key="1">
    <citation type="submission" date="2018-09" db="EMBL/GenBank/DDBJ databases">
        <title>Genomic Encyclopedia of Archaeal and Bacterial Type Strains, Phase II (KMG-II): from individual species to whole genera.</title>
        <authorList>
            <person name="Goeker M."/>
        </authorList>
    </citation>
    <scope>NUCLEOTIDE SEQUENCE [LARGE SCALE GENOMIC DNA]</scope>
    <source>
        <strain evidence="2 3">DSM 17008</strain>
    </source>
</reference>
<dbReference type="SUPFAM" id="SSF56037">
    <property type="entry name" value="PheT/TilS domain"/>
    <property type="match status" value="1"/>
</dbReference>
<dbReference type="Pfam" id="PF03483">
    <property type="entry name" value="B3_4"/>
    <property type="match status" value="1"/>
</dbReference>
<dbReference type="SMART" id="SM00873">
    <property type="entry name" value="B3_4"/>
    <property type="match status" value="1"/>
</dbReference>
<dbReference type="RefSeq" id="WP_120193569.1">
    <property type="nucleotide sequence ID" value="NZ_RAPK01000009.1"/>
</dbReference>
<accession>A0A419V3W1</accession>
<dbReference type="Proteomes" id="UP000285120">
    <property type="component" value="Unassembled WGS sequence"/>
</dbReference>
<evidence type="ECO:0000259" key="1">
    <source>
        <dbReference type="SMART" id="SM00873"/>
    </source>
</evidence>
<keyword evidence="3" id="KW-1185">Reference proteome</keyword>
<dbReference type="GO" id="GO:0004826">
    <property type="term" value="F:phenylalanine-tRNA ligase activity"/>
    <property type="evidence" value="ECO:0007669"/>
    <property type="project" value="InterPro"/>
</dbReference>
<dbReference type="InterPro" id="IPR005146">
    <property type="entry name" value="B3/B4_tRNA-bd"/>
</dbReference>
<sequence>MIKQILLDKSLLETAPGLKIGVIHYKDIIVGESPKMIKGRLQFYQETLHTELQELPLTEKEGILEWRKIFKAAGTDPARYRPSHESLARTVKKTGALSFVHSAADLNNFFSIQYMLPVGIYDASALHGTITIKVGGKYDTYEGLNGRTNNFEGKIVSTDEEGAFGSPIVDSHRTKTKIESTEALQLFYLPPSLPKEEAVKLLAASSKMFHQIHSGEASTIILDAEQPDFSF</sequence>
<gene>
    <name evidence="2" type="ORF">ATL39_2403</name>
</gene>
<evidence type="ECO:0000313" key="3">
    <source>
        <dbReference type="Proteomes" id="UP000285120"/>
    </source>
</evidence>
<dbReference type="InterPro" id="IPR020825">
    <property type="entry name" value="Phe-tRNA_synthase-like_B3/B4"/>
</dbReference>
<feature type="domain" description="B3/B4 tRNA-binding" evidence="1">
    <location>
        <begin position="64"/>
        <end position="214"/>
    </location>
</feature>
<dbReference type="OrthoDB" id="9789812at2"/>
<dbReference type="EMBL" id="RAPK01000009">
    <property type="protein sequence ID" value="RKD73197.1"/>
    <property type="molecule type" value="Genomic_DNA"/>
</dbReference>
<dbReference type="GO" id="GO:0003723">
    <property type="term" value="F:RNA binding"/>
    <property type="evidence" value="ECO:0007669"/>
    <property type="project" value="InterPro"/>
</dbReference>